<name>A0A8J8SCB6_9FIRM</name>
<protein>
    <submittedName>
        <fullName evidence="2">Serine/threonine-protein phosphatase</fullName>
    </submittedName>
</protein>
<dbReference type="SMART" id="SM00331">
    <property type="entry name" value="PP2C_SIG"/>
    <property type="match status" value="1"/>
</dbReference>
<dbReference type="Pfam" id="PF13672">
    <property type="entry name" value="PP2C_2"/>
    <property type="match status" value="1"/>
</dbReference>
<organism evidence="2 3">
    <name type="scientific">Vallitalea guaymasensis</name>
    <dbReference type="NCBI Taxonomy" id="1185412"/>
    <lineage>
        <taxon>Bacteria</taxon>
        <taxon>Bacillati</taxon>
        <taxon>Bacillota</taxon>
        <taxon>Clostridia</taxon>
        <taxon>Lachnospirales</taxon>
        <taxon>Vallitaleaceae</taxon>
        <taxon>Vallitalea</taxon>
    </lineage>
</organism>
<dbReference type="Gene3D" id="3.60.40.10">
    <property type="entry name" value="PPM-type phosphatase domain"/>
    <property type="match status" value="1"/>
</dbReference>
<gene>
    <name evidence="2" type="ORF">HYG85_11520</name>
</gene>
<reference evidence="2 3" key="1">
    <citation type="submission" date="2020-07" db="EMBL/GenBank/DDBJ databases">
        <title>Vallitalea guaymasensis genome.</title>
        <authorList>
            <person name="Postec A."/>
        </authorList>
    </citation>
    <scope>NUCLEOTIDE SEQUENCE [LARGE SCALE GENOMIC DNA]</scope>
    <source>
        <strain evidence="2 3">Ra1766G1</strain>
    </source>
</reference>
<dbReference type="CDD" id="cd00143">
    <property type="entry name" value="PP2Cc"/>
    <property type="match status" value="1"/>
</dbReference>
<accession>A0A8J8SCB6</accession>
<feature type="domain" description="PPM-type phosphatase" evidence="1">
    <location>
        <begin position="7"/>
        <end position="257"/>
    </location>
</feature>
<evidence type="ECO:0000259" key="1">
    <source>
        <dbReference type="PROSITE" id="PS51746"/>
    </source>
</evidence>
<dbReference type="KEGG" id="vgu:HYG85_11520"/>
<proteinExistence type="predicted"/>
<evidence type="ECO:0000313" key="2">
    <source>
        <dbReference type="EMBL" id="QUH29499.1"/>
    </source>
</evidence>
<dbReference type="Proteomes" id="UP000677305">
    <property type="component" value="Chromosome"/>
</dbReference>
<dbReference type="PROSITE" id="PS51746">
    <property type="entry name" value="PPM_2"/>
    <property type="match status" value="1"/>
</dbReference>
<evidence type="ECO:0000313" key="3">
    <source>
        <dbReference type="Proteomes" id="UP000677305"/>
    </source>
</evidence>
<dbReference type="RefSeq" id="WP_212693555.1">
    <property type="nucleotide sequence ID" value="NZ_CP058561.1"/>
</dbReference>
<dbReference type="AlphaFoldDB" id="A0A8J8SCB6"/>
<dbReference type="SUPFAM" id="SSF81606">
    <property type="entry name" value="PP2C-like"/>
    <property type="match status" value="1"/>
</dbReference>
<dbReference type="SMART" id="SM00332">
    <property type="entry name" value="PP2Cc"/>
    <property type="match status" value="1"/>
</dbReference>
<dbReference type="InterPro" id="IPR036457">
    <property type="entry name" value="PPM-type-like_dom_sf"/>
</dbReference>
<keyword evidence="3" id="KW-1185">Reference proteome</keyword>
<sequence>MIKKKFEYGVISECGLVKEVNQDRILIKIGQVNSMEFGLFVIADGMGGHSLGEVASTIAICELTNWWDKDLEKIMIESDNIFLEVKISLLNCFTNINRTIYDSKDKDKKMGTTLTVLFVYGDKYVITHIGDSRIYKKDTYSLEQISKDHSLVAAQVRQGQLSRDSVYFDANKNILTQCIGLRKHINPFTKIGYTDRMSMFMLCSDGVYNFISKEVMDKIVIERLKNNIGLQSIVNDIKDVVLKNGAGDNASIILLNYKKYFWRK</sequence>
<dbReference type="EMBL" id="CP058561">
    <property type="protein sequence ID" value="QUH29499.1"/>
    <property type="molecule type" value="Genomic_DNA"/>
</dbReference>
<dbReference type="InterPro" id="IPR001932">
    <property type="entry name" value="PPM-type_phosphatase-like_dom"/>
</dbReference>